<dbReference type="Pfam" id="PF06439">
    <property type="entry name" value="3keto-disac_hyd"/>
    <property type="match status" value="1"/>
</dbReference>
<proteinExistence type="predicted"/>
<reference evidence="2" key="1">
    <citation type="submission" date="2018-05" db="EMBL/GenBank/DDBJ databases">
        <authorList>
            <person name="Lanie J.A."/>
            <person name="Ng W.-L."/>
            <person name="Kazmierczak K.M."/>
            <person name="Andrzejewski T.M."/>
            <person name="Davidsen T.M."/>
            <person name="Wayne K.J."/>
            <person name="Tettelin H."/>
            <person name="Glass J.I."/>
            <person name="Rusch D."/>
            <person name="Podicherti R."/>
            <person name="Tsui H.-C.T."/>
            <person name="Winkler M.E."/>
        </authorList>
    </citation>
    <scope>NUCLEOTIDE SEQUENCE</scope>
</reference>
<dbReference type="EMBL" id="UINC01039469">
    <property type="protein sequence ID" value="SVB37994.1"/>
    <property type="molecule type" value="Genomic_DNA"/>
</dbReference>
<dbReference type="InterPro" id="IPR010496">
    <property type="entry name" value="AL/BT2_dom"/>
</dbReference>
<organism evidence="2">
    <name type="scientific">marine metagenome</name>
    <dbReference type="NCBI Taxonomy" id="408172"/>
    <lineage>
        <taxon>unclassified sequences</taxon>
        <taxon>metagenomes</taxon>
        <taxon>ecological metagenomes</taxon>
    </lineage>
</organism>
<feature type="domain" description="3-keto-alpha-glucoside-1,2-lyase/3-keto-2-hydroxy-glucal hydratase" evidence="1">
    <location>
        <begin position="36"/>
        <end position="219"/>
    </location>
</feature>
<protein>
    <recommendedName>
        <fullName evidence="1">3-keto-alpha-glucoside-1,2-lyase/3-keto-2-hydroxy-glucal hydratase domain-containing protein</fullName>
    </recommendedName>
</protein>
<dbReference type="Gene3D" id="2.60.120.560">
    <property type="entry name" value="Exo-inulinase, domain 1"/>
    <property type="match status" value="1"/>
</dbReference>
<evidence type="ECO:0000313" key="2">
    <source>
        <dbReference type="EMBL" id="SVB37994.1"/>
    </source>
</evidence>
<dbReference type="GO" id="GO:0016787">
    <property type="term" value="F:hydrolase activity"/>
    <property type="evidence" value="ECO:0007669"/>
    <property type="project" value="InterPro"/>
</dbReference>
<gene>
    <name evidence="2" type="ORF">METZ01_LOCUS190848</name>
</gene>
<feature type="non-terminal residue" evidence="2">
    <location>
        <position position="1"/>
    </location>
</feature>
<accession>A0A382DJ26</accession>
<dbReference type="AlphaFoldDB" id="A0A382DJ26"/>
<sequence length="221" mass="24977">ARYETATDRNNHDSMKRLFLSTLIGLAPLVSAAEKDWIQLYNGRDLSGWQTSGNWLPQKDGTLLIQPRPGEKGWQRYGAYLWSKKKYKDFVLHVEYKYPSGGNSGVFFRVGDLENPVQTGIEAQILDSTKKKGKVGPHDHGGIIRTVGASKNMSKSPGEWNKMIVTCKSHHLQVELNGEKIVDIQLGKTPMKDRPLEGYIGLQDHGEPNNLYFRNIKIKEL</sequence>
<name>A0A382DJ26_9ZZZZ</name>
<evidence type="ECO:0000259" key="1">
    <source>
        <dbReference type="Pfam" id="PF06439"/>
    </source>
</evidence>